<name>A0A0N4WLI3_HAEPC</name>
<sequence>MIRLKRVKSVPNTEIAGTPAISAPSEPAVEFVPPTEYVDMSRIAIRSVQLLFVGELCFHLIAASYGLLYTELFLMFKKTFSLYAWRAALIAPAALTLAAILTIRTIFGIFAIK</sequence>
<keyword evidence="3" id="KW-1185">Reference proteome</keyword>
<feature type="transmembrane region" description="Helical" evidence="1">
    <location>
        <begin position="89"/>
        <end position="112"/>
    </location>
</feature>
<keyword evidence="1" id="KW-0472">Membrane</keyword>
<proteinExistence type="predicted"/>
<evidence type="ECO:0000313" key="3">
    <source>
        <dbReference type="Proteomes" id="UP000268014"/>
    </source>
</evidence>
<dbReference type="AlphaFoldDB" id="A0A0N4WLI3"/>
<reference evidence="2 3" key="2">
    <citation type="submission" date="2018-11" db="EMBL/GenBank/DDBJ databases">
        <authorList>
            <consortium name="Pathogen Informatics"/>
        </authorList>
    </citation>
    <scope>NUCLEOTIDE SEQUENCE [LARGE SCALE GENOMIC DNA]</scope>
    <source>
        <strain evidence="2 3">MHpl1</strain>
    </source>
</reference>
<dbReference type="Proteomes" id="UP000268014">
    <property type="component" value="Unassembled WGS sequence"/>
</dbReference>
<keyword evidence="1" id="KW-0812">Transmembrane</keyword>
<reference evidence="4" key="1">
    <citation type="submission" date="2017-02" db="UniProtKB">
        <authorList>
            <consortium name="WormBaseParasite"/>
        </authorList>
    </citation>
    <scope>IDENTIFICATION</scope>
</reference>
<dbReference type="OrthoDB" id="5835337at2759"/>
<protein>
    <submittedName>
        <fullName evidence="4">Transmembrane protein</fullName>
    </submittedName>
</protein>
<evidence type="ECO:0000256" key="1">
    <source>
        <dbReference type="SAM" id="Phobius"/>
    </source>
</evidence>
<keyword evidence="1" id="KW-1133">Transmembrane helix</keyword>
<evidence type="ECO:0000313" key="4">
    <source>
        <dbReference type="WBParaSite" id="HPLM_0001200901-mRNA-1"/>
    </source>
</evidence>
<dbReference type="EMBL" id="UZAF01017729">
    <property type="protein sequence ID" value="VDO44429.1"/>
    <property type="molecule type" value="Genomic_DNA"/>
</dbReference>
<gene>
    <name evidence="2" type="ORF">HPLM_LOCUS12001</name>
</gene>
<dbReference type="WBParaSite" id="HPLM_0001200901-mRNA-1">
    <property type="protein sequence ID" value="HPLM_0001200901-mRNA-1"/>
    <property type="gene ID" value="HPLM_0001200901"/>
</dbReference>
<feature type="transmembrane region" description="Helical" evidence="1">
    <location>
        <begin position="50"/>
        <end position="69"/>
    </location>
</feature>
<organism evidence="4">
    <name type="scientific">Haemonchus placei</name>
    <name type="common">Barber's pole worm</name>
    <dbReference type="NCBI Taxonomy" id="6290"/>
    <lineage>
        <taxon>Eukaryota</taxon>
        <taxon>Metazoa</taxon>
        <taxon>Ecdysozoa</taxon>
        <taxon>Nematoda</taxon>
        <taxon>Chromadorea</taxon>
        <taxon>Rhabditida</taxon>
        <taxon>Rhabditina</taxon>
        <taxon>Rhabditomorpha</taxon>
        <taxon>Strongyloidea</taxon>
        <taxon>Trichostrongylidae</taxon>
        <taxon>Haemonchus</taxon>
    </lineage>
</organism>
<accession>A0A0N4WLI3</accession>
<evidence type="ECO:0000313" key="2">
    <source>
        <dbReference type="EMBL" id="VDO44429.1"/>
    </source>
</evidence>